<keyword evidence="9" id="KW-1185">Reference proteome</keyword>
<feature type="transmembrane region" description="Helical" evidence="6">
    <location>
        <begin position="150"/>
        <end position="175"/>
    </location>
</feature>
<evidence type="ECO:0000256" key="2">
    <source>
        <dbReference type="ARBA" id="ARBA00022692"/>
    </source>
</evidence>
<keyword evidence="4 6" id="KW-0472">Membrane</keyword>
<dbReference type="Gene3D" id="1.20.1070.10">
    <property type="entry name" value="Rhodopsin 7-helix transmembrane proteins"/>
    <property type="match status" value="1"/>
</dbReference>
<dbReference type="CDD" id="cd00637">
    <property type="entry name" value="7tm_classA_rhodopsin-like"/>
    <property type="match status" value="1"/>
</dbReference>
<accession>A0AA36GBX9</accession>
<evidence type="ECO:0000256" key="4">
    <source>
        <dbReference type="ARBA" id="ARBA00023136"/>
    </source>
</evidence>
<keyword evidence="3 6" id="KW-1133">Transmembrane helix</keyword>
<organism evidence="8 9">
    <name type="scientific">Mesorhabditis spiculigera</name>
    <dbReference type="NCBI Taxonomy" id="96644"/>
    <lineage>
        <taxon>Eukaryota</taxon>
        <taxon>Metazoa</taxon>
        <taxon>Ecdysozoa</taxon>
        <taxon>Nematoda</taxon>
        <taxon>Chromadorea</taxon>
        <taxon>Rhabditida</taxon>
        <taxon>Rhabditina</taxon>
        <taxon>Rhabditomorpha</taxon>
        <taxon>Rhabditoidea</taxon>
        <taxon>Rhabditidae</taxon>
        <taxon>Mesorhabditinae</taxon>
        <taxon>Mesorhabditis</taxon>
    </lineage>
</organism>
<evidence type="ECO:0000256" key="1">
    <source>
        <dbReference type="ARBA" id="ARBA00004370"/>
    </source>
</evidence>
<dbReference type="GO" id="GO:0016020">
    <property type="term" value="C:membrane"/>
    <property type="evidence" value="ECO:0007669"/>
    <property type="project" value="UniProtKB-SubCell"/>
</dbReference>
<comment type="subcellular location">
    <subcellularLocation>
        <location evidence="1">Membrane</location>
    </subcellularLocation>
</comment>
<evidence type="ECO:0000313" key="9">
    <source>
        <dbReference type="Proteomes" id="UP001177023"/>
    </source>
</evidence>
<evidence type="ECO:0000256" key="5">
    <source>
        <dbReference type="SAM" id="MobiDB-lite"/>
    </source>
</evidence>
<feature type="transmembrane region" description="Helical" evidence="6">
    <location>
        <begin position="71"/>
        <end position="88"/>
    </location>
</feature>
<dbReference type="PRINTS" id="PR00237">
    <property type="entry name" value="GPCRRHODOPSN"/>
</dbReference>
<feature type="domain" description="G-protein coupled receptors family 1 profile" evidence="7">
    <location>
        <begin position="50"/>
        <end position="307"/>
    </location>
</feature>
<evidence type="ECO:0000256" key="6">
    <source>
        <dbReference type="SAM" id="Phobius"/>
    </source>
</evidence>
<proteinExistence type="predicted"/>
<keyword evidence="2 6" id="KW-0812">Transmembrane</keyword>
<feature type="transmembrane region" description="Helical" evidence="6">
    <location>
        <begin position="244"/>
        <end position="264"/>
    </location>
</feature>
<feature type="transmembrane region" description="Helical" evidence="6">
    <location>
        <begin position="108"/>
        <end position="129"/>
    </location>
</feature>
<dbReference type="GO" id="GO:0008188">
    <property type="term" value="F:neuropeptide receptor activity"/>
    <property type="evidence" value="ECO:0007669"/>
    <property type="project" value="InterPro"/>
</dbReference>
<name>A0AA36GBX9_9BILA</name>
<dbReference type="EMBL" id="CATQJA010002665">
    <property type="protein sequence ID" value="CAJ0582962.1"/>
    <property type="molecule type" value="Genomic_DNA"/>
</dbReference>
<dbReference type="PANTHER" id="PTHR21643:SF3">
    <property type="entry name" value="G-PROTEIN COUPLED RECEPTORS FAMILY 1 PROFILE DOMAIN-CONTAINING PROTEIN"/>
    <property type="match status" value="1"/>
</dbReference>
<feature type="transmembrane region" description="Helical" evidence="6">
    <location>
        <begin position="284"/>
        <end position="312"/>
    </location>
</feature>
<feature type="region of interest" description="Disordered" evidence="5">
    <location>
        <begin position="344"/>
        <end position="390"/>
    </location>
</feature>
<evidence type="ECO:0000256" key="3">
    <source>
        <dbReference type="ARBA" id="ARBA00022989"/>
    </source>
</evidence>
<dbReference type="Pfam" id="PF00001">
    <property type="entry name" value="7tm_1"/>
    <property type="match status" value="1"/>
</dbReference>
<evidence type="ECO:0000313" key="8">
    <source>
        <dbReference type="EMBL" id="CAJ0582962.1"/>
    </source>
</evidence>
<dbReference type="PANTHER" id="PTHR21643">
    <property type="entry name" value="G-PROTEIN COUPLED RECEPTORS FAMILY 1 PROFILE DOMAIN-CONTAINING PROTEIN-RELATED"/>
    <property type="match status" value="1"/>
</dbReference>
<comment type="caution">
    <text evidence="8">The sequence shown here is derived from an EMBL/GenBank/DDBJ whole genome shotgun (WGS) entry which is preliminary data.</text>
</comment>
<dbReference type="SUPFAM" id="SSF81321">
    <property type="entry name" value="Family A G protein-coupled receptor-like"/>
    <property type="match status" value="1"/>
</dbReference>
<dbReference type="InterPro" id="IPR000276">
    <property type="entry name" value="GPCR_Rhodpsn"/>
</dbReference>
<sequence length="412" mass="47210">MEELNGTIVEDIAELTEEMNTSCFTNPSFNVFQNTTDDLILASSMAATVFNVMVIFCAFKLFRRSGDTMHLFIINMTVGDLILTVFCHPNELLIRKHDFLHQRELCGIVHYFNWLGLAVSGLSLTMLNIDKLIYFRWPLAYDRAMSKQRAAGFCLAIWLISIGFISYCWIDGVVFIDDQCFLQMNREKNFHYETFLLLFCVLPCLSSMIVSVYLFQLTRQKRSATIVGGSVTETHAFRKKIKSLVFIFATTAWTSFSLLPYRVMNLARLHVFSWNQLNCVQKNVVNWLAWVLLYLLTLNPIINPVITALIYAPYRLTIKKFLVNIPIGQSRPLYPYREANFSDGSNTRRSGAGRSSSADHELSTLRQSSTEVVRMSVSEPPWTPTKTDNVEITFHLDRPRSLASYPDSTNSR</sequence>
<feature type="transmembrane region" description="Helical" evidence="6">
    <location>
        <begin position="195"/>
        <end position="215"/>
    </location>
</feature>
<protein>
    <recommendedName>
        <fullName evidence="7">G-protein coupled receptors family 1 profile domain-containing protein</fullName>
    </recommendedName>
</protein>
<feature type="non-terminal residue" evidence="8">
    <location>
        <position position="1"/>
    </location>
</feature>
<dbReference type="InterPro" id="IPR039952">
    <property type="entry name" value="Aex-2"/>
</dbReference>
<evidence type="ECO:0000259" key="7">
    <source>
        <dbReference type="PROSITE" id="PS50262"/>
    </source>
</evidence>
<dbReference type="InterPro" id="IPR017452">
    <property type="entry name" value="GPCR_Rhodpsn_7TM"/>
</dbReference>
<feature type="transmembrane region" description="Helical" evidence="6">
    <location>
        <begin position="39"/>
        <end position="59"/>
    </location>
</feature>
<dbReference type="AlphaFoldDB" id="A0AA36GBX9"/>
<reference evidence="8" key="1">
    <citation type="submission" date="2023-06" db="EMBL/GenBank/DDBJ databases">
        <authorList>
            <person name="Delattre M."/>
        </authorList>
    </citation>
    <scope>NUCLEOTIDE SEQUENCE</scope>
    <source>
        <strain evidence="8">AF72</strain>
    </source>
</reference>
<dbReference type="PROSITE" id="PS50262">
    <property type="entry name" value="G_PROTEIN_RECEP_F1_2"/>
    <property type="match status" value="1"/>
</dbReference>
<gene>
    <name evidence="8" type="ORF">MSPICULIGERA_LOCUS21086</name>
</gene>
<dbReference type="Proteomes" id="UP001177023">
    <property type="component" value="Unassembled WGS sequence"/>
</dbReference>